<sequence length="82" mass="9109">MIEDIEDYFTKGCGRCPRFDTPDCSTRQWHKGLLALRNICQMAGLTETLKWAHPCYMHAGRNIVVFGAFRGTSASASSTPPS</sequence>
<evidence type="ECO:0008006" key="3">
    <source>
        <dbReference type="Google" id="ProtNLM"/>
    </source>
</evidence>
<dbReference type="Proteomes" id="UP000201838">
    <property type="component" value="Unassembled WGS sequence"/>
</dbReference>
<protein>
    <recommendedName>
        <fullName evidence="3">YdhG-like domain-containing protein</fullName>
    </recommendedName>
</protein>
<proteinExistence type="predicted"/>
<name>A0A238IW00_9RHOB</name>
<organism evidence="1 2">
    <name type="scientific">Boseongicola aestuarii</name>
    <dbReference type="NCBI Taxonomy" id="1470561"/>
    <lineage>
        <taxon>Bacteria</taxon>
        <taxon>Pseudomonadati</taxon>
        <taxon>Pseudomonadota</taxon>
        <taxon>Alphaproteobacteria</taxon>
        <taxon>Rhodobacterales</taxon>
        <taxon>Paracoccaceae</taxon>
        <taxon>Boseongicola</taxon>
    </lineage>
</organism>
<dbReference type="AlphaFoldDB" id="A0A238IW00"/>
<evidence type="ECO:0000313" key="1">
    <source>
        <dbReference type="EMBL" id="SMX22679.1"/>
    </source>
</evidence>
<gene>
    <name evidence="1" type="ORF">BOA8489_00777</name>
</gene>
<dbReference type="RefSeq" id="WP_306345744.1">
    <property type="nucleotide sequence ID" value="NZ_FXXQ01000002.1"/>
</dbReference>
<dbReference type="EMBL" id="FXXQ01000002">
    <property type="protein sequence ID" value="SMX22679.1"/>
    <property type="molecule type" value="Genomic_DNA"/>
</dbReference>
<keyword evidence="2" id="KW-1185">Reference proteome</keyword>
<evidence type="ECO:0000313" key="2">
    <source>
        <dbReference type="Proteomes" id="UP000201838"/>
    </source>
</evidence>
<dbReference type="SUPFAM" id="SSF159888">
    <property type="entry name" value="YdhG-like"/>
    <property type="match status" value="1"/>
</dbReference>
<reference evidence="1 2" key="1">
    <citation type="submission" date="2017-05" db="EMBL/GenBank/DDBJ databases">
        <authorList>
            <person name="Song R."/>
            <person name="Chenine A.L."/>
            <person name="Ruprecht R.M."/>
        </authorList>
    </citation>
    <scope>NUCLEOTIDE SEQUENCE [LARGE SCALE GENOMIC DNA]</scope>
    <source>
        <strain evidence="1 2">CECT 8489</strain>
    </source>
</reference>
<accession>A0A238IW00</accession>